<keyword evidence="3" id="KW-1185">Reference proteome</keyword>
<sequence length="194" mass="22764">MINLKAEQFFENTKRWNEEFNLLREIVLENQSLVEDYKWMHPCYTFEGKNVVLIHGFKDYCALLFHKGVLLKDTAQLLIQQTENVQSGRQLRFTHIGQIANLRETIANYIQEAVAIEKSGAKVNMRKTEDYPVPEEFTKALNEDKDLQHAFLSLTPGRQKGYLFYFNQAKQAKTREARIEKYYQHILDGKGIDD</sequence>
<dbReference type="Pfam" id="PF08818">
    <property type="entry name" value="DUF1801"/>
    <property type="match status" value="1"/>
</dbReference>
<dbReference type="RefSeq" id="WP_120257322.1">
    <property type="nucleotide sequence ID" value="NZ_RAPY01000001.1"/>
</dbReference>
<evidence type="ECO:0000259" key="1">
    <source>
        <dbReference type="Pfam" id="PF08818"/>
    </source>
</evidence>
<comment type="caution">
    <text evidence="2">The sequence shown here is derived from an EMBL/GenBank/DDBJ whole genome shotgun (WGS) entry which is preliminary data.</text>
</comment>
<protein>
    <submittedName>
        <fullName evidence="2">Uncharacterized protein YdeI (YjbR/CyaY-like superfamily)</fullName>
    </submittedName>
</protein>
<gene>
    <name evidence="2" type="ORF">DFQ12_0378</name>
</gene>
<accession>A0A420BFT1</accession>
<organism evidence="2 3">
    <name type="scientific">Sphingobacterium detergens</name>
    <dbReference type="NCBI Taxonomy" id="1145106"/>
    <lineage>
        <taxon>Bacteria</taxon>
        <taxon>Pseudomonadati</taxon>
        <taxon>Bacteroidota</taxon>
        <taxon>Sphingobacteriia</taxon>
        <taxon>Sphingobacteriales</taxon>
        <taxon>Sphingobacteriaceae</taxon>
        <taxon>Sphingobacterium</taxon>
    </lineage>
</organism>
<dbReference type="OrthoDB" id="214150at2"/>
<dbReference type="EMBL" id="RAPY01000001">
    <property type="protein sequence ID" value="RKE55546.1"/>
    <property type="molecule type" value="Genomic_DNA"/>
</dbReference>
<dbReference type="PIRSF" id="PIRSF021308">
    <property type="entry name" value="UCP021308"/>
    <property type="match status" value="1"/>
</dbReference>
<reference evidence="2 3" key="1">
    <citation type="submission" date="2018-09" db="EMBL/GenBank/DDBJ databases">
        <title>Genomic Encyclopedia of Type Strains, Phase III (KMG-III): the genomes of soil and plant-associated and newly described type strains.</title>
        <authorList>
            <person name="Whitman W."/>
        </authorList>
    </citation>
    <scope>NUCLEOTIDE SEQUENCE [LARGE SCALE GENOMIC DNA]</scope>
    <source>
        <strain evidence="2 3">CECT 7938</strain>
    </source>
</reference>
<dbReference type="Proteomes" id="UP000286246">
    <property type="component" value="Unassembled WGS sequence"/>
</dbReference>
<proteinExistence type="predicted"/>
<dbReference type="InterPro" id="IPR016786">
    <property type="entry name" value="YdeI_bac"/>
</dbReference>
<dbReference type="Pfam" id="PF13376">
    <property type="entry name" value="OmdA"/>
    <property type="match status" value="1"/>
</dbReference>
<dbReference type="Gene3D" id="3.90.1150.200">
    <property type="match status" value="1"/>
</dbReference>
<feature type="domain" description="YdhG-like" evidence="1">
    <location>
        <begin position="16"/>
        <end position="114"/>
    </location>
</feature>
<name>A0A420BFT1_SPHD1</name>
<dbReference type="InterPro" id="IPR014922">
    <property type="entry name" value="YdhG-like"/>
</dbReference>
<dbReference type="SUPFAM" id="SSF159888">
    <property type="entry name" value="YdhG-like"/>
    <property type="match status" value="1"/>
</dbReference>
<evidence type="ECO:0000313" key="2">
    <source>
        <dbReference type="EMBL" id="RKE55546.1"/>
    </source>
</evidence>
<dbReference type="AlphaFoldDB" id="A0A420BFT1"/>
<evidence type="ECO:0000313" key="3">
    <source>
        <dbReference type="Proteomes" id="UP000286246"/>
    </source>
</evidence>